<accession>A0A1M7IA41</accession>
<organism evidence="1 2">
    <name type="scientific">Cyclobacterium lianum</name>
    <dbReference type="NCBI Taxonomy" id="388280"/>
    <lineage>
        <taxon>Bacteria</taxon>
        <taxon>Pseudomonadati</taxon>
        <taxon>Bacteroidota</taxon>
        <taxon>Cytophagia</taxon>
        <taxon>Cytophagales</taxon>
        <taxon>Cyclobacteriaceae</taxon>
        <taxon>Cyclobacterium</taxon>
    </lineage>
</organism>
<gene>
    <name evidence="1" type="ORF">SAMN04488057_101258</name>
</gene>
<dbReference type="RefSeq" id="WP_073090510.1">
    <property type="nucleotide sequence ID" value="NZ_FRCY01000001.1"/>
</dbReference>
<dbReference type="Proteomes" id="UP000184513">
    <property type="component" value="Unassembled WGS sequence"/>
</dbReference>
<dbReference type="EMBL" id="FRCY01000001">
    <property type="protein sequence ID" value="SHM37651.1"/>
    <property type="molecule type" value="Genomic_DNA"/>
</dbReference>
<dbReference type="AlphaFoldDB" id="A0A1M7IA41"/>
<proteinExistence type="predicted"/>
<sequence length="204" mass="23187">MSSHHFVKEQQEPALLILDTEQLSFSRLESLLEWVPTVIVSQDAVFKTISWGIKIDLIIADQAFQEIHPDLPDAQYPVQFIDLDGESYLDAAMNYLIATGHHAASIVQWDHQKAGELEPYLKHLDLTFLDGILRYFPAKNGNVQKWFAEGSIQLHGREGQFVEVRSEGLRDIAQIRHATFIEVNAGLVRLKSSQLFWVGCFLEA</sequence>
<protein>
    <recommendedName>
        <fullName evidence="3">Thiamine pyrophosphokinase</fullName>
    </recommendedName>
</protein>
<reference evidence="1 2" key="1">
    <citation type="submission" date="2016-11" db="EMBL/GenBank/DDBJ databases">
        <authorList>
            <person name="Jaros S."/>
            <person name="Januszkiewicz K."/>
            <person name="Wedrychowicz H."/>
        </authorList>
    </citation>
    <scope>NUCLEOTIDE SEQUENCE [LARGE SCALE GENOMIC DNA]</scope>
    <source>
        <strain evidence="1 2">CGMCC 1.6102</strain>
    </source>
</reference>
<dbReference type="STRING" id="388280.SAMN04488057_101258"/>
<keyword evidence="2" id="KW-1185">Reference proteome</keyword>
<dbReference type="OrthoDB" id="1132102at2"/>
<evidence type="ECO:0000313" key="2">
    <source>
        <dbReference type="Proteomes" id="UP000184513"/>
    </source>
</evidence>
<evidence type="ECO:0000313" key="1">
    <source>
        <dbReference type="EMBL" id="SHM37651.1"/>
    </source>
</evidence>
<evidence type="ECO:0008006" key="3">
    <source>
        <dbReference type="Google" id="ProtNLM"/>
    </source>
</evidence>
<name>A0A1M7IA41_9BACT</name>